<dbReference type="Proteomes" id="UP000632659">
    <property type="component" value="Unassembled WGS sequence"/>
</dbReference>
<keyword evidence="1" id="KW-0472">Membrane</keyword>
<keyword evidence="1" id="KW-0812">Transmembrane</keyword>
<dbReference type="AlphaFoldDB" id="A0A8J6NZJ9"/>
<keyword evidence="1" id="KW-1133">Transmembrane helix</keyword>
<feature type="transmembrane region" description="Helical" evidence="1">
    <location>
        <begin position="129"/>
        <end position="149"/>
    </location>
</feature>
<dbReference type="RefSeq" id="WP_187536239.1">
    <property type="nucleotide sequence ID" value="NZ_JACRTL010000001.1"/>
</dbReference>
<feature type="transmembrane region" description="Helical" evidence="1">
    <location>
        <begin position="67"/>
        <end position="85"/>
    </location>
</feature>
<keyword evidence="4" id="KW-1185">Reference proteome</keyword>
<proteinExistence type="predicted"/>
<accession>A0A8J6NZJ9</accession>
<evidence type="ECO:0000313" key="4">
    <source>
        <dbReference type="Proteomes" id="UP000632659"/>
    </source>
</evidence>
<comment type="caution">
    <text evidence="3">The sequence shown here is derived from an EMBL/GenBank/DDBJ whole genome shotgun (WGS) entry which is preliminary data.</text>
</comment>
<sequence>MSKRTLLVLRTLLILAIAAILTFIYYHSTRVGNSSAYFSQAATSKINQILSFLHMDGVFSEGAVRKMAHFGEYWLLGFLTCALFLTFPKMHTFWSICLPLVGGISAAGLDEWIQRYTPGRNGQVMDVILDGFGVCLGIFVALFFFFLVTNAKNQDFHKRI</sequence>
<name>A0A8J6NZJ9_9FIRM</name>
<dbReference type="EMBL" id="JACRTL010000001">
    <property type="protein sequence ID" value="MBC8610191.1"/>
    <property type="molecule type" value="Genomic_DNA"/>
</dbReference>
<protein>
    <submittedName>
        <fullName evidence="3">VanZ family protein</fullName>
    </submittedName>
</protein>
<evidence type="ECO:0000259" key="2">
    <source>
        <dbReference type="Pfam" id="PF04892"/>
    </source>
</evidence>
<feature type="transmembrane region" description="Helical" evidence="1">
    <location>
        <begin position="7"/>
        <end position="26"/>
    </location>
</feature>
<dbReference type="NCBIfam" id="NF037970">
    <property type="entry name" value="vanZ_1"/>
    <property type="match status" value="1"/>
</dbReference>
<feature type="domain" description="VanZ-like" evidence="2">
    <location>
        <begin position="14"/>
        <end position="144"/>
    </location>
</feature>
<reference evidence="3" key="1">
    <citation type="submission" date="2020-08" db="EMBL/GenBank/DDBJ databases">
        <title>Genome public.</title>
        <authorList>
            <person name="Liu C."/>
            <person name="Sun Q."/>
        </authorList>
    </citation>
    <scope>NUCLEOTIDE SEQUENCE</scope>
    <source>
        <strain evidence="3">NSJ-15</strain>
    </source>
</reference>
<feature type="transmembrane region" description="Helical" evidence="1">
    <location>
        <begin position="92"/>
        <end position="109"/>
    </location>
</feature>
<evidence type="ECO:0000313" key="3">
    <source>
        <dbReference type="EMBL" id="MBC8610191.1"/>
    </source>
</evidence>
<gene>
    <name evidence="3" type="ORF">H8702_03500</name>
</gene>
<dbReference type="InterPro" id="IPR006976">
    <property type="entry name" value="VanZ-like"/>
</dbReference>
<evidence type="ECO:0000256" key="1">
    <source>
        <dbReference type="SAM" id="Phobius"/>
    </source>
</evidence>
<organism evidence="3 4">
    <name type="scientific">Massiliimalia timonensis</name>
    <dbReference type="NCBI Taxonomy" id="1987501"/>
    <lineage>
        <taxon>Bacteria</taxon>
        <taxon>Bacillati</taxon>
        <taxon>Bacillota</taxon>
        <taxon>Clostridia</taxon>
        <taxon>Eubacteriales</taxon>
        <taxon>Oscillospiraceae</taxon>
        <taxon>Massiliimalia</taxon>
    </lineage>
</organism>
<dbReference type="Pfam" id="PF04892">
    <property type="entry name" value="VanZ"/>
    <property type="match status" value="1"/>
</dbReference>